<evidence type="ECO:0000313" key="4">
    <source>
        <dbReference type="Proteomes" id="UP001295740"/>
    </source>
</evidence>
<gene>
    <name evidence="3" type="ORF">KHLLAP_LOCUS4200</name>
</gene>
<comment type="caution">
    <text evidence="3">The sequence shown here is derived from an EMBL/GenBank/DDBJ whole genome shotgun (WGS) entry which is preliminary data.</text>
</comment>
<keyword evidence="2" id="KW-1133">Transmembrane helix</keyword>
<keyword evidence="4" id="KW-1185">Reference proteome</keyword>
<protein>
    <submittedName>
        <fullName evidence="3">Uu.00g111260.m01.CDS01</fullName>
    </submittedName>
</protein>
<keyword evidence="2" id="KW-0472">Membrane</keyword>
<evidence type="ECO:0000256" key="2">
    <source>
        <dbReference type="SAM" id="Phobius"/>
    </source>
</evidence>
<organism evidence="3 4">
    <name type="scientific">Anthostomella pinea</name>
    <dbReference type="NCBI Taxonomy" id="933095"/>
    <lineage>
        <taxon>Eukaryota</taxon>
        <taxon>Fungi</taxon>
        <taxon>Dikarya</taxon>
        <taxon>Ascomycota</taxon>
        <taxon>Pezizomycotina</taxon>
        <taxon>Sordariomycetes</taxon>
        <taxon>Xylariomycetidae</taxon>
        <taxon>Xylariales</taxon>
        <taxon>Xylariaceae</taxon>
        <taxon>Anthostomella</taxon>
    </lineage>
</organism>
<sequence>MDDDSILISFGVAFFFAVVAVIGAVGGSAYLIRVGIKRCQQRRRERQAVANELGSRRHVGERWTSRPASTPTTNSPRSRLSFQQPFRDKAHSTELEHCVRCTVQMIQHDLTTGGQFNWQNDEFEIVDGSVGKRAARLAA</sequence>
<dbReference type="AlphaFoldDB" id="A0AAI8YDX8"/>
<keyword evidence="2" id="KW-0812">Transmembrane</keyword>
<reference evidence="3" key="1">
    <citation type="submission" date="2023-10" db="EMBL/GenBank/DDBJ databases">
        <authorList>
            <person name="Hackl T."/>
        </authorList>
    </citation>
    <scope>NUCLEOTIDE SEQUENCE</scope>
</reference>
<accession>A0AAI8YDX8</accession>
<feature type="compositionally biased region" description="Polar residues" evidence="1">
    <location>
        <begin position="66"/>
        <end position="80"/>
    </location>
</feature>
<proteinExistence type="predicted"/>
<name>A0AAI8YDX8_9PEZI</name>
<evidence type="ECO:0000313" key="3">
    <source>
        <dbReference type="EMBL" id="CAJ2503732.1"/>
    </source>
</evidence>
<dbReference type="Proteomes" id="UP001295740">
    <property type="component" value="Unassembled WGS sequence"/>
</dbReference>
<feature type="region of interest" description="Disordered" evidence="1">
    <location>
        <begin position="49"/>
        <end position="80"/>
    </location>
</feature>
<dbReference type="EMBL" id="CAUWAG010000006">
    <property type="protein sequence ID" value="CAJ2503732.1"/>
    <property type="molecule type" value="Genomic_DNA"/>
</dbReference>
<feature type="compositionally biased region" description="Basic and acidic residues" evidence="1">
    <location>
        <begin position="54"/>
        <end position="64"/>
    </location>
</feature>
<evidence type="ECO:0000256" key="1">
    <source>
        <dbReference type="SAM" id="MobiDB-lite"/>
    </source>
</evidence>
<feature type="transmembrane region" description="Helical" evidence="2">
    <location>
        <begin position="6"/>
        <end position="32"/>
    </location>
</feature>